<organism evidence="2">
    <name type="scientific">marine metagenome</name>
    <dbReference type="NCBI Taxonomy" id="408172"/>
    <lineage>
        <taxon>unclassified sequences</taxon>
        <taxon>metagenomes</taxon>
        <taxon>ecological metagenomes</taxon>
    </lineage>
</organism>
<feature type="non-terminal residue" evidence="2">
    <location>
        <position position="587"/>
    </location>
</feature>
<protein>
    <recommendedName>
        <fullName evidence="3">ASPIC/UnbV domain-containing protein</fullName>
    </recommendedName>
</protein>
<accession>A0A382DT75</accession>
<dbReference type="EMBL" id="UINC01040919">
    <property type="protein sequence ID" value="SVB41465.1"/>
    <property type="molecule type" value="Genomic_DNA"/>
</dbReference>
<name>A0A382DT75_9ZZZZ</name>
<dbReference type="SUPFAM" id="SSF69318">
    <property type="entry name" value="Integrin alpha N-terminal domain"/>
    <property type="match status" value="1"/>
</dbReference>
<dbReference type="InterPro" id="IPR028994">
    <property type="entry name" value="Integrin_alpha_N"/>
</dbReference>
<reference evidence="2" key="1">
    <citation type="submission" date="2018-05" db="EMBL/GenBank/DDBJ databases">
        <authorList>
            <person name="Lanie J.A."/>
            <person name="Ng W.-L."/>
            <person name="Kazmierczak K.M."/>
            <person name="Andrzejewski T.M."/>
            <person name="Davidsen T.M."/>
            <person name="Wayne K.J."/>
            <person name="Tettelin H."/>
            <person name="Glass J.I."/>
            <person name="Rusch D."/>
            <person name="Podicherti R."/>
            <person name="Tsui H.-C.T."/>
            <person name="Winkler M.E."/>
        </authorList>
    </citation>
    <scope>NUCLEOTIDE SEQUENCE</scope>
</reference>
<evidence type="ECO:0000256" key="1">
    <source>
        <dbReference type="SAM" id="MobiDB-lite"/>
    </source>
</evidence>
<feature type="region of interest" description="Disordered" evidence="1">
    <location>
        <begin position="1"/>
        <end position="27"/>
    </location>
</feature>
<evidence type="ECO:0008006" key="3">
    <source>
        <dbReference type="Google" id="ProtNLM"/>
    </source>
</evidence>
<proteinExistence type="predicted"/>
<gene>
    <name evidence="2" type="ORF">METZ01_LOCUS194319</name>
</gene>
<dbReference type="AlphaFoldDB" id="A0A382DT75"/>
<evidence type="ECO:0000313" key="2">
    <source>
        <dbReference type="EMBL" id="SVB41465.1"/>
    </source>
</evidence>
<sequence length="587" mass="65709">VYKCGGSAPSSSETSKKTKTSPKVKPTELEMSGKFVGQFNMKKLSENSNPKLGVMSTITNTFDVNQDGHDDLIVGNTNMNSDDRNQQNEFAKPVILFWDNNIKEYVVDDNVQKALPFMYYPRRIHGSINPKTGLTHLFIADTGFDLANYDFSKGTANLPPNCGAQNHLITYDPSSGKVAEIQLPKLYDYSHGITTADFNGDQITDYVLLNSPFIKYPAKCSFNGMAYTNESYILYSNKNGGFDKVNLKLNYKGYSKAPVINAGIVVKNNNDVFLILGSEQPGDGIYALKQVSKASFTETSRVNAPAIMREDGIAGYYSEVLYADVDTDGSKEVVASINTHNWRGRYIQLLDFINGELRDRSEDVIQLPSNIIKTGNDWCHHLFFNEKTAWNQPILTCTNPIPLSESRGFFYTWTQNKLQLAKIKSKNLSRWIKRFYPVTIDQKNVFLGQEIHDERQVNGFSFFDSIKLYLIEPLKKLGDASNAFDGSYSFTLSRSNPSEGSRDLGKGMLEILDGKISVAKKSRSLDTSSTTYYDTFEGQIDKEGNINASFDVNALHGKGSPIPVAFKGSLDELQIKGKFDDYFEMII</sequence>
<feature type="non-terminal residue" evidence="2">
    <location>
        <position position="1"/>
    </location>
</feature>